<evidence type="ECO:0000256" key="1">
    <source>
        <dbReference type="SAM" id="SignalP"/>
    </source>
</evidence>
<dbReference type="InParanoid" id="A0A4R2PL09"/>
<dbReference type="Proteomes" id="UP000295399">
    <property type="component" value="Unassembled WGS sequence"/>
</dbReference>
<gene>
    <name evidence="2" type="ORF">EV659_103169</name>
</gene>
<evidence type="ECO:0000313" key="3">
    <source>
        <dbReference type="Proteomes" id="UP000295399"/>
    </source>
</evidence>
<sequence>MPTLTRTLCLCLVLSWSSAATAAAGTAPPPAAEATAFVAGLPDVPRMPGLAEAADARLVFDTPEGAILAATLVGEPGADAVRRFYRRTLPTLGWQRAGADRYARDGQCLTLDIDRAEGVTRLVVSVQPCDG</sequence>
<name>A0A4R2PL09_RHOSA</name>
<feature type="chain" id="PRO_5021027188" evidence="1">
    <location>
        <begin position="23"/>
        <end position="131"/>
    </location>
</feature>
<keyword evidence="1" id="KW-0732">Signal</keyword>
<proteinExistence type="predicted"/>
<reference evidence="2 3" key="1">
    <citation type="submission" date="2019-03" db="EMBL/GenBank/DDBJ databases">
        <title>Genomic Encyclopedia of Type Strains, Phase IV (KMG-IV): sequencing the most valuable type-strain genomes for metagenomic binning, comparative biology and taxonomic classification.</title>
        <authorList>
            <person name="Goeker M."/>
        </authorList>
    </citation>
    <scope>NUCLEOTIDE SEQUENCE [LARGE SCALE GENOMIC DNA]</scope>
    <source>
        <strain evidence="2 3">DSM 2132</strain>
    </source>
</reference>
<keyword evidence="3" id="KW-1185">Reference proteome</keyword>
<feature type="signal peptide" evidence="1">
    <location>
        <begin position="1"/>
        <end position="22"/>
    </location>
</feature>
<evidence type="ECO:0000313" key="2">
    <source>
        <dbReference type="EMBL" id="TCP36282.1"/>
    </source>
</evidence>
<organism evidence="2 3">
    <name type="scientific">Rhodothalassium salexigens DSM 2132</name>
    <dbReference type="NCBI Taxonomy" id="1188247"/>
    <lineage>
        <taxon>Bacteria</taxon>
        <taxon>Pseudomonadati</taxon>
        <taxon>Pseudomonadota</taxon>
        <taxon>Alphaproteobacteria</taxon>
        <taxon>Rhodothalassiales</taxon>
        <taxon>Rhodothalassiaceae</taxon>
        <taxon>Rhodothalassium</taxon>
    </lineage>
</organism>
<accession>A0A4R2PL09</accession>
<comment type="caution">
    <text evidence="2">The sequence shown here is derived from an EMBL/GenBank/DDBJ whole genome shotgun (WGS) entry which is preliminary data.</text>
</comment>
<dbReference type="AlphaFoldDB" id="A0A4R2PL09"/>
<dbReference type="EMBL" id="SLXO01000003">
    <property type="protein sequence ID" value="TCP36282.1"/>
    <property type="molecule type" value="Genomic_DNA"/>
</dbReference>
<protein>
    <submittedName>
        <fullName evidence="2">Uncharacterized protein</fullName>
    </submittedName>
</protein>